<feature type="transmembrane region" description="Helical" evidence="7">
    <location>
        <begin position="447"/>
        <end position="470"/>
    </location>
</feature>
<feature type="transmembrane region" description="Helical" evidence="7">
    <location>
        <begin position="242"/>
        <end position="262"/>
    </location>
</feature>
<keyword evidence="6 7" id="KW-0472">Membrane</keyword>
<dbReference type="InterPro" id="IPR011701">
    <property type="entry name" value="MFS"/>
</dbReference>
<evidence type="ECO:0000256" key="7">
    <source>
        <dbReference type="SAM" id="Phobius"/>
    </source>
</evidence>
<evidence type="ECO:0000256" key="2">
    <source>
        <dbReference type="ARBA" id="ARBA00022448"/>
    </source>
</evidence>
<proteinExistence type="predicted"/>
<feature type="transmembrane region" description="Helical" evidence="7">
    <location>
        <begin position="347"/>
        <end position="365"/>
    </location>
</feature>
<dbReference type="Gene3D" id="1.20.1250.20">
    <property type="entry name" value="MFS general substrate transporter like domains"/>
    <property type="match status" value="1"/>
</dbReference>
<dbReference type="PANTHER" id="PTHR42718:SF46">
    <property type="entry name" value="BLR6921 PROTEIN"/>
    <property type="match status" value="1"/>
</dbReference>
<accession>A0ABT1JXQ6</accession>
<dbReference type="SUPFAM" id="SSF103473">
    <property type="entry name" value="MFS general substrate transporter"/>
    <property type="match status" value="1"/>
</dbReference>
<dbReference type="Pfam" id="PF07690">
    <property type="entry name" value="MFS_1"/>
    <property type="match status" value="1"/>
</dbReference>
<feature type="transmembrane region" description="Helical" evidence="7">
    <location>
        <begin position="283"/>
        <end position="306"/>
    </location>
</feature>
<feature type="transmembrane region" description="Helical" evidence="7">
    <location>
        <begin position="178"/>
        <end position="199"/>
    </location>
</feature>
<dbReference type="CDD" id="cd17321">
    <property type="entry name" value="MFS_MMR_MDR_like"/>
    <property type="match status" value="1"/>
</dbReference>
<evidence type="ECO:0000256" key="1">
    <source>
        <dbReference type="ARBA" id="ARBA00004651"/>
    </source>
</evidence>
<dbReference type="Gene3D" id="1.20.1720.10">
    <property type="entry name" value="Multidrug resistance protein D"/>
    <property type="match status" value="1"/>
</dbReference>
<name>A0ABT1JXQ6_9ACTN</name>
<keyword evidence="10" id="KW-1185">Reference proteome</keyword>
<dbReference type="InterPro" id="IPR020846">
    <property type="entry name" value="MFS_dom"/>
</dbReference>
<dbReference type="RefSeq" id="WP_253768326.1">
    <property type="nucleotide sequence ID" value="NZ_BAAAVE010000028.1"/>
</dbReference>
<keyword evidence="2" id="KW-0813">Transport</keyword>
<feature type="transmembrane region" description="Helical" evidence="7">
    <location>
        <begin position="312"/>
        <end position="335"/>
    </location>
</feature>
<feature type="transmembrane region" description="Helical" evidence="7">
    <location>
        <begin position="150"/>
        <end position="172"/>
    </location>
</feature>
<evidence type="ECO:0000256" key="3">
    <source>
        <dbReference type="ARBA" id="ARBA00022475"/>
    </source>
</evidence>
<evidence type="ECO:0000256" key="6">
    <source>
        <dbReference type="ARBA" id="ARBA00023136"/>
    </source>
</evidence>
<keyword evidence="5 7" id="KW-1133">Transmembrane helix</keyword>
<dbReference type="PROSITE" id="PS50850">
    <property type="entry name" value="MFS"/>
    <property type="match status" value="1"/>
</dbReference>
<sequence length="492" mass="50785">MSPSTERAERAERSGRMDARSWGVLFVLAGAVFLEGIDVAMLNVALPAIRADLGLSTDVLSGVVTAYVLGYGGFMLLGGRAADLLGRRRMFLTWLTVFLVFSGLGGLAGEGWTLLLARFVTGVAAAFMAPAGLALVTGNFPEGPRRTKALGVYAGIAAGGFSLGLVAGGLLTALGWRWVFFAPVLLSALILVAAIPLVKEPAPDAEPTPRGGFDIAGALTITGSMLLLVYGVIRLEHLDRDTWVTVAVFAAGLALLGAFVVIERRTAHPLVRLGVLRSGSLARANLGALLFLASFAGFQFLATLYLQELRGWSTIQTGLAMLVAGIDTVLAPTLTPRLVNRFGNARVLFGGLVLAAVAYALFLPVGPDWTYAAMFPTMLLIGLSFALAYGPFTMAATEGVAEHEHGLAGGLLYTAFQFGAALGLAAVTAVNVAALGDASGPAARLDAIQAALVVPLVTALLALVVIAFGLRSARAGAGTPETAEPAPARASA</sequence>
<feature type="transmembrane region" description="Helical" evidence="7">
    <location>
        <begin position="371"/>
        <end position="390"/>
    </location>
</feature>
<feature type="transmembrane region" description="Helical" evidence="7">
    <location>
        <begin position="411"/>
        <end position="435"/>
    </location>
</feature>
<feature type="transmembrane region" description="Helical" evidence="7">
    <location>
        <begin position="211"/>
        <end position="230"/>
    </location>
</feature>
<feature type="transmembrane region" description="Helical" evidence="7">
    <location>
        <begin position="21"/>
        <end position="47"/>
    </location>
</feature>
<dbReference type="InterPro" id="IPR005829">
    <property type="entry name" value="Sugar_transporter_CS"/>
</dbReference>
<feature type="transmembrane region" description="Helical" evidence="7">
    <location>
        <begin position="91"/>
        <end position="109"/>
    </location>
</feature>
<dbReference type="PANTHER" id="PTHR42718">
    <property type="entry name" value="MAJOR FACILITATOR SUPERFAMILY MULTIDRUG TRANSPORTER MFSC"/>
    <property type="match status" value="1"/>
</dbReference>
<dbReference type="PROSITE" id="PS00216">
    <property type="entry name" value="SUGAR_TRANSPORT_1"/>
    <property type="match status" value="1"/>
</dbReference>
<evidence type="ECO:0000256" key="4">
    <source>
        <dbReference type="ARBA" id="ARBA00022692"/>
    </source>
</evidence>
<dbReference type="Proteomes" id="UP001320766">
    <property type="component" value="Unassembled WGS sequence"/>
</dbReference>
<dbReference type="EMBL" id="JAMZEC010000001">
    <property type="protein sequence ID" value="MCP2346164.1"/>
    <property type="molecule type" value="Genomic_DNA"/>
</dbReference>
<reference evidence="9 10" key="1">
    <citation type="submission" date="2022-06" db="EMBL/GenBank/DDBJ databases">
        <title>Sequencing the genomes of 1000 actinobacteria strains.</title>
        <authorList>
            <person name="Klenk H.-P."/>
        </authorList>
    </citation>
    <scope>NUCLEOTIDE SEQUENCE [LARGE SCALE GENOMIC DNA]</scope>
    <source>
        <strain evidence="9 10">DSM 44170</strain>
    </source>
</reference>
<evidence type="ECO:0000313" key="10">
    <source>
        <dbReference type="Proteomes" id="UP001320766"/>
    </source>
</evidence>
<feature type="transmembrane region" description="Helical" evidence="7">
    <location>
        <begin position="59"/>
        <end position="79"/>
    </location>
</feature>
<keyword evidence="4 7" id="KW-0812">Transmembrane</keyword>
<evidence type="ECO:0000259" key="8">
    <source>
        <dbReference type="PROSITE" id="PS50850"/>
    </source>
</evidence>
<evidence type="ECO:0000313" key="9">
    <source>
        <dbReference type="EMBL" id="MCP2346164.1"/>
    </source>
</evidence>
<feature type="domain" description="Major facilitator superfamily (MFS) profile" evidence="8">
    <location>
        <begin position="24"/>
        <end position="474"/>
    </location>
</feature>
<comment type="subcellular location">
    <subcellularLocation>
        <location evidence="1">Cell membrane</location>
        <topology evidence="1">Multi-pass membrane protein</topology>
    </subcellularLocation>
</comment>
<protein>
    <submittedName>
        <fullName evidence="9">MFS family permease</fullName>
    </submittedName>
</protein>
<dbReference type="InterPro" id="IPR036259">
    <property type="entry name" value="MFS_trans_sf"/>
</dbReference>
<gene>
    <name evidence="9" type="ORF">HD595_002286</name>
</gene>
<evidence type="ECO:0000256" key="5">
    <source>
        <dbReference type="ARBA" id="ARBA00022989"/>
    </source>
</evidence>
<keyword evidence="3" id="KW-1003">Cell membrane</keyword>
<organism evidence="9 10">
    <name type="scientific">Nonomuraea roseoviolacea subsp. carminata</name>
    <dbReference type="NCBI Taxonomy" id="160689"/>
    <lineage>
        <taxon>Bacteria</taxon>
        <taxon>Bacillati</taxon>
        <taxon>Actinomycetota</taxon>
        <taxon>Actinomycetes</taxon>
        <taxon>Streptosporangiales</taxon>
        <taxon>Streptosporangiaceae</taxon>
        <taxon>Nonomuraea</taxon>
    </lineage>
</organism>
<feature type="transmembrane region" description="Helical" evidence="7">
    <location>
        <begin position="115"/>
        <end position="138"/>
    </location>
</feature>
<comment type="caution">
    <text evidence="9">The sequence shown here is derived from an EMBL/GenBank/DDBJ whole genome shotgun (WGS) entry which is preliminary data.</text>
</comment>